<dbReference type="EMBL" id="JAVDQF010000001">
    <property type="protein sequence ID" value="MDR6268312.1"/>
    <property type="molecule type" value="Genomic_DNA"/>
</dbReference>
<keyword evidence="3" id="KW-1185">Reference proteome</keyword>
<dbReference type="Pfam" id="PF08240">
    <property type="entry name" value="ADH_N"/>
    <property type="match status" value="1"/>
</dbReference>
<accession>A0ABU1J7B3</accession>
<dbReference type="CDD" id="cd08267">
    <property type="entry name" value="MDR1"/>
    <property type="match status" value="1"/>
</dbReference>
<name>A0ABU1J7B3_9MICC</name>
<gene>
    <name evidence="2" type="ORF">JOE69_000550</name>
</gene>
<organism evidence="2 3">
    <name type="scientific">Arthrobacter russicus</name>
    <dbReference type="NCBI Taxonomy" id="172040"/>
    <lineage>
        <taxon>Bacteria</taxon>
        <taxon>Bacillati</taxon>
        <taxon>Actinomycetota</taxon>
        <taxon>Actinomycetes</taxon>
        <taxon>Micrococcales</taxon>
        <taxon>Micrococcaceae</taxon>
        <taxon>Arthrobacter</taxon>
    </lineage>
</organism>
<reference evidence="2 3" key="1">
    <citation type="submission" date="2023-07" db="EMBL/GenBank/DDBJ databases">
        <title>Sequencing the genomes of 1000 actinobacteria strains.</title>
        <authorList>
            <person name="Klenk H.-P."/>
        </authorList>
    </citation>
    <scope>NUCLEOTIDE SEQUENCE [LARGE SCALE GENOMIC DNA]</scope>
    <source>
        <strain evidence="2 3">DSM 14555</strain>
    </source>
</reference>
<dbReference type="SUPFAM" id="SSF50129">
    <property type="entry name" value="GroES-like"/>
    <property type="match status" value="1"/>
</dbReference>
<dbReference type="InterPro" id="IPR020843">
    <property type="entry name" value="ER"/>
</dbReference>
<sequence length="324" mass="33337">MKAVIQDRYGPPEVLQLVDLPVPEVSDDQVLIAVHAAGVDRGTWHLTTGLPYLLRLSGYGFRRPRVPTAGRDVAGTVVAIGSAVTGFAVGDQVFGSCSGAYAEYACGPASSFIMKPAVLSFEQAAAAPTSAITALAALRTVGGLQAGQAVLVVGASGGVGAFAVQIAHAMGAEVTAVCSSRGVEFVRSLGADAVIDYAKAPLAPERKYHLILDIAGGRPLRRLRRLLTGSGTLVIVGSETGGRLFGPLGRTLQALLLSPFVRQRLKGLMAFTNPEGLAALSRLIEAGSVTPVVVKSYSLAEAAQAVRQVGEGGILGKVVLSVRA</sequence>
<proteinExistence type="predicted"/>
<dbReference type="Pfam" id="PF13602">
    <property type="entry name" value="ADH_zinc_N_2"/>
    <property type="match status" value="1"/>
</dbReference>
<feature type="domain" description="Enoyl reductase (ER)" evidence="1">
    <location>
        <begin position="10"/>
        <end position="320"/>
    </location>
</feature>
<dbReference type="InterPro" id="IPR050700">
    <property type="entry name" value="YIM1/Zinc_Alcohol_DH_Fams"/>
</dbReference>
<evidence type="ECO:0000313" key="2">
    <source>
        <dbReference type="EMBL" id="MDR6268312.1"/>
    </source>
</evidence>
<dbReference type="Proteomes" id="UP001185069">
    <property type="component" value="Unassembled WGS sequence"/>
</dbReference>
<comment type="caution">
    <text evidence="2">The sequence shown here is derived from an EMBL/GenBank/DDBJ whole genome shotgun (WGS) entry which is preliminary data.</text>
</comment>
<evidence type="ECO:0000313" key="3">
    <source>
        <dbReference type="Proteomes" id="UP001185069"/>
    </source>
</evidence>
<dbReference type="InterPro" id="IPR013154">
    <property type="entry name" value="ADH-like_N"/>
</dbReference>
<dbReference type="Gene3D" id="3.90.180.10">
    <property type="entry name" value="Medium-chain alcohol dehydrogenases, catalytic domain"/>
    <property type="match status" value="1"/>
</dbReference>
<dbReference type="InterPro" id="IPR036291">
    <property type="entry name" value="NAD(P)-bd_dom_sf"/>
</dbReference>
<evidence type="ECO:0000259" key="1">
    <source>
        <dbReference type="SMART" id="SM00829"/>
    </source>
</evidence>
<dbReference type="SUPFAM" id="SSF51735">
    <property type="entry name" value="NAD(P)-binding Rossmann-fold domains"/>
    <property type="match status" value="1"/>
</dbReference>
<dbReference type="Gene3D" id="3.40.50.720">
    <property type="entry name" value="NAD(P)-binding Rossmann-like Domain"/>
    <property type="match status" value="1"/>
</dbReference>
<dbReference type="InterPro" id="IPR011032">
    <property type="entry name" value="GroES-like_sf"/>
</dbReference>
<dbReference type="RefSeq" id="WP_309795915.1">
    <property type="nucleotide sequence ID" value="NZ_BAAAHY010000006.1"/>
</dbReference>
<dbReference type="SMART" id="SM00829">
    <property type="entry name" value="PKS_ER"/>
    <property type="match status" value="1"/>
</dbReference>
<dbReference type="PANTHER" id="PTHR11695:SF294">
    <property type="entry name" value="RETICULON-4-INTERACTING PROTEIN 1, MITOCHONDRIAL"/>
    <property type="match status" value="1"/>
</dbReference>
<dbReference type="PANTHER" id="PTHR11695">
    <property type="entry name" value="ALCOHOL DEHYDROGENASE RELATED"/>
    <property type="match status" value="1"/>
</dbReference>
<protein>
    <submittedName>
        <fullName evidence="2">NADPH:quinone reductase-like Zn-dependent oxidoreductase</fullName>
    </submittedName>
</protein>